<protein>
    <submittedName>
        <fullName evidence="2">Uncharacterized protein</fullName>
    </submittedName>
</protein>
<proteinExistence type="predicted"/>
<evidence type="ECO:0000313" key="2">
    <source>
        <dbReference type="EMBL" id="GFQ96060.1"/>
    </source>
</evidence>
<dbReference type="Proteomes" id="UP000887116">
    <property type="component" value="Unassembled WGS sequence"/>
</dbReference>
<reference evidence="2" key="1">
    <citation type="submission" date="2020-07" db="EMBL/GenBank/DDBJ databases">
        <title>Multicomponent nature underlies the extraordinary mechanical properties of spider dragline silk.</title>
        <authorList>
            <person name="Kono N."/>
            <person name="Nakamura H."/>
            <person name="Mori M."/>
            <person name="Yoshida Y."/>
            <person name="Ohtoshi R."/>
            <person name="Malay A.D."/>
            <person name="Moran D.A.P."/>
            <person name="Tomita M."/>
            <person name="Numata K."/>
            <person name="Arakawa K."/>
        </authorList>
    </citation>
    <scope>NUCLEOTIDE SEQUENCE</scope>
</reference>
<sequence>MFRGCKQGSSYLCADANLLEGGARGEPTFGYRESRQEDVRNVLDTTDFDFPSPLPLVSAFRIVRRQPEEKSEQPLWHYSKPPKGAEGAISPTATRYKKENLISLTLF</sequence>
<gene>
    <name evidence="2" type="ORF">TNCT_162221</name>
</gene>
<evidence type="ECO:0000256" key="1">
    <source>
        <dbReference type="SAM" id="MobiDB-lite"/>
    </source>
</evidence>
<accession>A0A8X6J884</accession>
<organism evidence="2 3">
    <name type="scientific">Trichonephila clavata</name>
    <name type="common">Joro spider</name>
    <name type="synonym">Nephila clavata</name>
    <dbReference type="NCBI Taxonomy" id="2740835"/>
    <lineage>
        <taxon>Eukaryota</taxon>
        <taxon>Metazoa</taxon>
        <taxon>Ecdysozoa</taxon>
        <taxon>Arthropoda</taxon>
        <taxon>Chelicerata</taxon>
        <taxon>Arachnida</taxon>
        <taxon>Araneae</taxon>
        <taxon>Araneomorphae</taxon>
        <taxon>Entelegynae</taxon>
        <taxon>Araneoidea</taxon>
        <taxon>Nephilidae</taxon>
        <taxon>Trichonephila</taxon>
    </lineage>
</organism>
<evidence type="ECO:0000313" key="3">
    <source>
        <dbReference type="Proteomes" id="UP000887116"/>
    </source>
</evidence>
<dbReference type="AlphaFoldDB" id="A0A8X6J884"/>
<keyword evidence="3" id="KW-1185">Reference proteome</keyword>
<name>A0A8X6J884_TRICU</name>
<comment type="caution">
    <text evidence="2">The sequence shown here is derived from an EMBL/GenBank/DDBJ whole genome shotgun (WGS) entry which is preliminary data.</text>
</comment>
<dbReference type="EMBL" id="BMAO01024541">
    <property type="protein sequence ID" value="GFQ96060.1"/>
    <property type="molecule type" value="Genomic_DNA"/>
</dbReference>
<feature type="region of interest" description="Disordered" evidence="1">
    <location>
        <begin position="71"/>
        <end position="92"/>
    </location>
</feature>